<dbReference type="InterPro" id="IPR005181">
    <property type="entry name" value="SASA"/>
</dbReference>
<dbReference type="Gene3D" id="2.60.40.10">
    <property type="entry name" value="Immunoglobulins"/>
    <property type="match status" value="1"/>
</dbReference>
<dbReference type="PANTHER" id="PTHR22901">
    <property type="entry name" value="SIALATE O-ACETYLESTERASE"/>
    <property type="match status" value="1"/>
</dbReference>
<protein>
    <submittedName>
        <fullName evidence="4">Sialate O-acetylesterase</fullName>
    </submittedName>
</protein>
<reference evidence="4 5" key="1">
    <citation type="submission" date="2018-07" db="EMBL/GenBank/DDBJ databases">
        <title>Pedobacter sp. nov., isolated from soil.</title>
        <authorList>
            <person name="Zhou L.Y."/>
            <person name="Du Z.J."/>
        </authorList>
    </citation>
    <scope>NUCLEOTIDE SEQUENCE [LARGE SCALE GENOMIC DNA]</scope>
    <source>
        <strain evidence="4 5">JDX94</strain>
    </source>
</reference>
<evidence type="ECO:0000313" key="4">
    <source>
        <dbReference type="EMBL" id="RDC57917.1"/>
    </source>
</evidence>
<accession>A0A369Q3S5</accession>
<sequence length="694" mass="78230">MLSDKKALSKVILLAVGLLISLFSAAQPLKIACIGNSVTFGYGLTNPSQSYPSVLQNLLGEKYVVRNFGFSGATLLKNGHNPYYKTKAFSEALNFTPDIAIIDLGLNDTDPRNWPNYRDDFEADYAWLIDSFKKNNPKIKIYICKLTPIFSDHPRFKSGTRDWYWQIQKLIPEISVANGVSLIDLNLPLCNRPDLFVDSLHPDQDGAVIIAQTIYKRITGNYGKLKLSEIFADHMVLQRNKPIVISGTANAGKIIRVSFGQNQLTAKTNDEGKWQVQFPARTHGGPLELIVNDGNESVVLKDILIGDVWLCSGQSNMVFPLKSTSTGAVDLKSLEENPLLRILKYNLLAETNDVPWDSTTLNKINQLQYFDGKWQNATAENLADFSAVGYYFGKKIQDEEHVPIGLIQMAVGGSIVEAWIDRATIEHDDNLINFLNNWRQSDFVQEWVRKRADVNLKNAANPKQRHPYGPAYNYEAGIAKLIDFPIKGVIWYQGESNAQNPEQYQHSFLTLINSWRQKWHNSFPFYYVQLSGINRAEWPNFRSIQNDLQYILPNLGMAVSYDLGDSLNVHPVNKKPIGNRLALIALHKTYGKKNEFSGPVPLSVKKEGHQLMISFSHDKDLKTSDNKALTGFEMVNLQGERIEARGIIYKQKVYLNIPDGQIIKKILYAWQPFTRANLVNGSGLPASTFSIAIK</sequence>
<name>A0A369Q3S5_9SPHI</name>
<evidence type="ECO:0000259" key="2">
    <source>
        <dbReference type="Pfam" id="PF03629"/>
    </source>
</evidence>
<dbReference type="GO" id="GO:0001681">
    <property type="term" value="F:sialate O-acetylesterase activity"/>
    <property type="evidence" value="ECO:0007669"/>
    <property type="project" value="InterPro"/>
</dbReference>
<dbReference type="RefSeq" id="WP_115401338.1">
    <property type="nucleotide sequence ID" value="NZ_QPKV01000002.1"/>
</dbReference>
<keyword evidence="1" id="KW-0378">Hydrolase</keyword>
<dbReference type="EMBL" id="QPKV01000002">
    <property type="protein sequence ID" value="RDC57917.1"/>
    <property type="molecule type" value="Genomic_DNA"/>
</dbReference>
<gene>
    <name evidence="4" type="ORF">DU508_02895</name>
</gene>
<feature type="domain" description="Sialate O-acetylesterase" evidence="2">
    <location>
        <begin position="307"/>
        <end position="582"/>
    </location>
</feature>
<dbReference type="PANTHER" id="PTHR22901:SF0">
    <property type="entry name" value="SIALATE O-ACETYLESTERASE"/>
    <property type="match status" value="1"/>
</dbReference>
<dbReference type="InterPro" id="IPR036514">
    <property type="entry name" value="SGNH_hydro_sf"/>
</dbReference>
<dbReference type="InterPro" id="IPR039329">
    <property type="entry name" value="SIAE"/>
</dbReference>
<dbReference type="OrthoDB" id="9816001at2"/>
<proteinExistence type="predicted"/>
<dbReference type="Pfam" id="PF03629">
    <property type="entry name" value="SASA"/>
    <property type="match status" value="1"/>
</dbReference>
<dbReference type="AlphaFoldDB" id="A0A369Q3S5"/>
<evidence type="ECO:0000313" key="5">
    <source>
        <dbReference type="Proteomes" id="UP000253961"/>
    </source>
</evidence>
<evidence type="ECO:0000259" key="3">
    <source>
        <dbReference type="Pfam" id="PF13472"/>
    </source>
</evidence>
<dbReference type="Pfam" id="PF13472">
    <property type="entry name" value="Lipase_GDSL_2"/>
    <property type="match status" value="1"/>
</dbReference>
<feature type="domain" description="SGNH hydrolase-type esterase" evidence="3">
    <location>
        <begin position="33"/>
        <end position="206"/>
    </location>
</feature>
<dbReference type="GO" id="GO:0005975">
    <property type="term" value="P:carbohydrate metabolic process"/>
    <property type="evidence" value="ECO:0007669"/>
    <property type="project" value="TreeGrafter"/>
</dbReference>
<dbReference type="InterPro" id="IPR013783">
    <property type="entry name" value="Ig-like_fold"/>
</dbReference>
<organism evidence="4 5">
    <name type="scientific">Pedobacter chinensis</name>
    <dbReference type="NCBI Taxonomy" id="2282421"/>
    <lineage>
        <taxon>Bacteria</taxon>
        <taxon>Pseudomonadati</taxon>
        <taxon>Bacteroidota</taxon>
        <taxon>Sphingobacteriia</taxon>
        <taxon>Sphingobacteriales</taxon>
        <taxon>Sphingobacteriaceae</taxon>
        <taxon>Pedobacter</taxon>
    </lineage>
</organism>
<dbReference type="InterPro" id="IPR013830">
    <property type="entry name" value="SGNH_hydro"/>
</dbReference>
<dbReference type="Proteomes" id="UP000253961">
    <property type="component" value="Unassembled WGS sequence"/>
</dbReference>
<dbReference type="SUPFAM" id="SSF52266">
    <property type="entry name" value="SGNH hydrolase"/>
    <property type="match status" value="2"/>
</dbReference>
<keyword evidence="5" id="KW-1185">Reference proteome</keyword>
<dbReference type="Gene3D" id="3.40.50.1110">
    <property type="entry name" value="SGNH hydrolase"/>
    <property type="match status" value="2"/>
</dbReference>
<evidence type="ECO:0000256" key="1">
    <source>
        <dbReference type="ARBA" id="ARBA00022801"/>
    </source>
</evidence>
<comment type="caution">
    <text evidence="4">The sequence shown here is derived from an EMBL/GenBank/DDBJ whole genome shotgun (WGS) entry which is preliminary data.</text>
</comment>